<dbReference type="Gene3D" id="3.60.15.10">
    <property type="entry name" value="Ribonuclease Z/Hydroxyacylglutathione hydrolase-like"/>
    <property type="match status" value="1"/>
</dbReference>
<dbReference type="PANTHER" id="PTHR43546">
    <property type="entry name" value="UPF0173 METAL-DEPENDENT HYDROLASE MJ1163-RELATED"/>
    <property type="match status" value="1"/>
</dbReference>
<evidence type="ECO:0000313" key="1">
    <source>
        <dbReference type="EMBL" id="KAJ6248295.1"/>
    </source>
</evidence>
<dbReference type="Pfam" id="PF13483">
    <property type="entry name" value="Lactamase_B_3"/>
    <property type="match status" value="1"/>
</dbReference>
<dbReference type="GO" id="GO:0016787">
    <property type="term" value="F:hydrolase activity"/>
    <property type="evidence" value="ECO:0007669"/>
    <property type="project" value="UniProtKB-KW"/>
</dbReference>
<reference evidence="1" key="1">
    <citation type="submission" date="2022-08" db="EMBL/GenBank/DDBJ databases">
        <title>Novel sulfate-reducing endosymbionts in the free-living metamonad Anaeramoeba.</title>
        <authorList>
            <person name="Jerlstrom-Hultqvist J."/>
            <person name="Cepicka I."/>
            <person name="Gallot-Lavallee L."/>
            <person name="Salas-Leiva D."/>
            <person name="Curtis B.A."/>
            <person name="Zahonova K."/>
            <person name="Pipaliya S."/>
            <person name="Dacks J."/>
            <person name="Roger A.J."/>
        </authorList>
    </citation>
    <scope>NUCLEOTIDE SEQUENCE</scope>
    <source>
        <strain evidence="1">Schooner1</strain>
    </source>
</reference>
<dbReference type="SUPFAM" id="SSF56281">
    <property type="entry name" value="Metallo-hydrolase/oxidoreductase"/>
    <property type="match status" value="1"/>
</dbReference>
<comment type="caution">
    <text evidence="1">The sequence shown here is derived from an EMBL/GenBank/DDBJ whole genome shotgun (WGS) entry which is preliminary data.</text>
</comment>
<dbReference type="EMBL" id="JAOAOG010000116">
    <property type="protein sequence ID" value="KAJ6248295.1"/>
    <property type="molecule type" value="Genomic_DNA"/>
</dbReference>
<organism evidence="1 2">
    <name type="scientific">Anaeramoeba flamelloides</name>
    <dbReference type="NCBI Taxonomy" id="1746091"/>
    <lineage>
        <taxon>Eukaryota</taxon>
        <taxon>Metamonada</taxon>
        <taxon>Anaeramoebidae</taxon>
        <taxon>Anaeramoeba</taxon>
    </lineage>
</organism>
<name>A0ABQ8YUS5_9EUKA</name>
<dbReference type="Proteomes" id="UP001150062">
    <property type="component" value="Unassembled WGS sequence"/>
</dbReference>
<proteinExistence type="predicted"/>
<dbReference type="PANTHER" id="PTHR43546:SF8">
    <property type="entry name" value="METALLO-BETA-LACTAMASE DOMAIN-CONTAINING PROTEIN"/>
    <property type="match status" value="1"/>
</dbReference>
<sequence length="217" mass="24459">MTNFIKWITQACLRIKSEEPSLIIYTDPFGIENEEEADLILITHDHYDHLSGENIKKVLGTNTQIVVPLVCKEKIMEVIEDENKITFIEVGQSCEVKGIPIRAVPAYNVVKTKYHPKKKKYVGYVITVNGKKVYIAGDTEEIPEMEDINSDISILPLGQTYTMNSVNEAVSATIKTGCSIAIPYHFGTYEGNMEDAKKYKKLLEKKGITVNILQSEK</sequence>
<dbReference type="InterPro" id="IPR036866">
    <property type="entry name" value="RibonucZ/Hydroxyglut_hydro"/>
</dbReference>
<evidence type="ECO:0000313" key="2">
    <source>
        <dbReference type="Proteomes" id="UP001150062"/>
    </source>
</evidence>
<accession>A0ABQ8YUS5</accession>
<keyword evidence="1" id="KW-0378">Hydrolase</keyword>
<gene>
    <name evidence="1" type="ORF">M0813_17961</name>
</gene>
<keyword evidence="2" id="KW-1185">Reference proteome</keyword>
<dbReference type="InterPro" id="IPR050114">
    <property type="entry name" value="UPF0173_UPF0282_UlaG_hydrolase"/>
</dbReference>
<protein>
    <submittedName>
        <fullName evidence="1">Hydrolase</fullName>
    </submittedName>
</protein>